<proteinExistence type="predicted"/>
<evidence type="ECO:0000313" key="1">
    <source>
        <dbReference type="EMBL" id="BFD45421.1"/>
    </source>
</evidence>
<organism evidence="1">
    <name type="scientific">Candidatus Tisiphia endosymbiont of Sergentomyia squamirostris</name>
    <dbReference type="NCBI Taxonomy" id="3113639"/>
    <lineage>
        <taxon>Bacteria</taxon>
        <taxon>Pseudomonadati</taxon>
        <taxon>Pseudomonadota</taxon>
        <taxon>Alphaproteobacteria</taxon>
        <taxon>Rickettsiales</taxon>
        <taxon>Rickettsiaceae</taxon>
        <taxon>Rickettsieae</taxon>
        <taxon>Candidatus Tisiphia</taxon>
    </lineage>
</organism>
<protein>
    <submittedName>
        <fullName evidence="1">Uncharacterized protein</fullName>
    </submittedName>
</protein>
<dbReference type="EMBL" id="AP029170">
    <property type="protein sequence ID" value="BFD45421.1"/>
    <property type="molecule type" value="Genomic_DNA"/>
</dbReference>
<sequence length="242" mass="28102">MIMNRNAYIGKNVEVLFKNSIGDHQKIIQKIQENFKIQGDFVTAICSGVHNEKVDVKMEFSCGRNIDANIKAFKTGLNQLTRTTPEKFCEKFNLDCLKWLQNLLVEKAKGGTTKYDFFPESEREKAVLIFKPIVKDIVEWSMSYKKAREILVLYDRQESVMHIYSMKNILKHLKYDIFFTSKGGNLLIGNLITFKRKGGNGKLCSHKIKTDPTHPGNNIQLQLRMYEFIKEMKNYELGNYVI</sequence>
<accession>A0AAT9G6I4</accession>
<dbReference type="AlphaFoldDB" id="A0AAT9G6I4"/>
<reference evidence="1" key="1">
    <citation type="submission" date="2024-01" db="EMBL/GenBank/DDBJ databases">
        <title>Sequencing the genomes of a sandfly, Sergentomyia squamirostris, and its two endosymbionts.</title>
        <authorList>
            <person name="Itokawa K."/>
            <person name="Sanjoba C."/>
        </authorList>
    </citation>
    <scope>NUCLEOTIDE SEQUENCE</scope>
    <source>
        <strain evidence="1">RiSSQ</strain>
    </source>
</reference>
<gene>
    <name evidence="1" type="ORF">DMENIID0002_00670</name>
</gene>
<name>A0AAT9G6I4_9RICK</name>